<evidence type="ECO:0000313" key="7">
    <source>
        <dbReference type="Proteomes" id="UP000004931"/>
    </source>
</evidence>
<dbReference type="STRING" id="247633.GP2143_06524"/>
<sequence>MTDFPTEIGLLALISFDSSILHPYDCALMLTAPLPSQIDVRKLVVKCAEISAEVPVSSLPRIADMLATDLGVIATHLRFFKDEGHFRRLDGELHGSVEMTCQRCLEPLVIAVDTGFSLGIVWSEEDAERLPKSLEPLIVGEEELVNLADVVAEELILSLPFVNYHDPSECKQQVGYSSVDLVELAEAEKNVEPRENPFKVLEKLKFDE</sequence>
<dbReference type="PANTHER" id="PTHR38099:SF1">
    <property type="entry name" value="LARGE RIBOSOMAL RNA SUBUNIT ACCUMULATION PROTEIN YCED"/>
    <property type="match status" value="1"/>
</dbReference>
<evidence type="ECO:0000313" key="6">
    <source>
        <dbReference type="EMBL" id="EAW29926.1"/>
    </source>
</evidence>
<keyword evidence="7" id="KW-1185">Reference proteome</keyword>
<comment type="caution">
    <text evidence="6">The sequence shown here is derived from an EMBL/GenBank/DDBJ whole genome shotgun (WGS) entry which is preliminary data.</text>
</comment>
<comment type="function">
    <text evidence="1">Plays a role in synthesis, processing and/or stability of 23S rRNA.</text>
</comment>
<proteinExistence type="inferred from homology"/>
<name>A0YGQ8_9GAMM</name>
<evidence type="ECO:0000256" key="2">
    <source>
        <dbReference type="ARBA" id="ARBA00010740"/>
    </source>
</evidence>
<dbReference type="PANTHER" id="PTHR38099">
    <property type="entry name" value="LARGE RIBOSOMAL RNA SUBUNIT ACCUMULATION PROTEIN YCED"/>
    <property type="match status" value="1"/>
</dbReference>
<dbReference type="eggNOG" id="COG1399">
    <property type="taxonomic scope" value="Bacteria"/>
</dbReference>
<gene>
    <name evidence="6" type="ORF">GP2143_06524</name>
</gene>
<comment type="similarity">
    <text evidence="2">Belongs to the DUF177 domain family.</text>
</comment>
<accession>A0YGQ8</accession>
<evidence type="ECO:0000256" key="4">
    <source>
        <dbReference type="ARBA" id="ARBA00022517"/>
    </source>
</evidence>
<dbReference type="Pfam" id="PF02620">
    <property type="entry name" value="YceD"/>
    <property type="match status" value="1"/>
</dbReference>
<protein>
    <recommendedName>
        <fullName evidence="3">Large ribosomal RNA subunit accumulation protein YceD</fullName>
    </recommendedName>
    <alternativeName>
        <fullName evidence="5">23S rRNA accumulation protein YceD</fullName>
    </alternativeName>
</protein>
<dbReference type="AlphaFoldDB" id="A0YGQ8"/>
<dbReference type="InterPro" id="IPR003772">
    <property type="entry name" value="YceD"/>
</dbReference>
<reference evidence="6 7" key="1">
    <citation type="journal article" date="2010" name="J. Bacteriol.">
        <title>Genome sequence of the oligotrophic marine Gammaproteobacterium HTCC2143, isolated from the Oregon Coast.</title>
        <authorList>
            <person name="Oh H.M."/>
            <person name="Kang I."/>
            <person name="Ferriera S."/>
            <person name="Giovannoni S.J."/>
            <person name="Cho J.C."/>
        </authorList>
    </citation>
    <scope>NUCLEOTIDE SEQUENCE [LARGE SCALE GENOMIC DNA]</scope>
    <source>
        <strain evidence="6 7">HTCC2143</strain>
    </source>
</reference>
<dbReference type="InterPro" id="IPR039255">
    <property type="entry name" value="YceD_bac"/>
</dbReference>
<organism evidence="6 7">
    <name type="scientific">marine gamma proteobacterium HTCC2143</name>
    <dbReference type="NCBI Taxonomy" id="247633"/>
    <lineage>
        <taxon>Bacteria</taxon>
        <taxon>Pseudomonadati</taxon>
        <taxon>Pseudomonadota</taxon>
        <taxon>Gammaproteobacteria</taxon>
        <taxon>Cellvibrionales</taxon>
        <taxon>Spongiibacteraceae</taxon>
        <taxon>BD1-7 clade</taxon>
    </lineage>
</organism>
<dbReference type="EMBL" id="AAVT01000012">
    <property type="protein sequence ID" value="EAW29926.1"/>
    <property type="molecule type" value="Genomic_DNA"/>
</dbReference>
<keyword evidence="4" id="KW-0690">Ribosome biogenesis</keyword>
<evidence type="ECO:0000256" key="1">
    <source>
        <dbReference type="ARBA" id="ARBA00002868"/>
    </source>
</evidence>
<dbReference type="GO" id="GO:0042254">
    <property type="term" value="P:ribosome biogenesis"/>
    <property type="evidence" value="ECO:0007669"/>
    <property type="project" value="UniProtKB-KW"/>
</dbReference>
<evidence type="ECO:0000256" key="3">
    <source>
        <dbReference type="ARBA" id="ARBA00015716"/>
    </source>
</evidence>
<dbReference type="GO" id="GO:0005829">
    <property type="term" value="C:cytosol"/>
    <property type="evidence" value="ECO:0007669"/>
    <property type="project" value="TreeGrafter"/>
</dbReference>
<dbReference type="Proteomes" id="UP000004931">
    <property type="component" value="Unassembled WGS sequence"/>
</dbReference>
<evidence type="ECO:0000256" key="5">
    <source>
        <dbReference type="ARBA" id="ARBA00031841"/>
    </source>
</evidence>